<proteinExistence type="predicted"/>
<name>X0VXI3_9ZZZZ</name>
<dbReference type="CDD" id="cd00408">
    <property type="entry name" value="DHDPS-like"/>
    <property type="match status" value="1"/>
</dbReference>
<dbReference type="AlphaFoldDB" id="X0VXI3"/>
<dbReference type="GO" id="GO:0005829">
    <property type="term" value="C:cytosol"/>
    <property type="evidence" value="ECO:0007669"/>
    <property type="project" value="TreeGrafter"/>
</dbReference>
<evidence type="ECO:0000256" key="2">
    <source>
        <dbReference type="ARBA" id="ARBA00023270"/>
    </source>
</evidence>
<dbReference type="Pfam" id="PF00701">
    <property type="entry name" value="DHDPS"/>
    <property type="match status" value="1"/>
</dbReference>
<evidence type="ECO:0008006" key="4">
    <source>
        <dbReference type="Google" id="ProtNLM"/>
    </source>
</evidence>
<evidence type="ECO:0000313" key="3">
    <source>
        <dbReference type="EMBL" id="GAG05211.1"/>
    </source>
</evidence>
<evidence type="ECO:0000256" key="1">
    <source>
        <dbReference type="ARBA" id="ARBA00023239"/>
    </source>
</evidence>
<reference evidence="3" key="1">
    <citation type="journal article" date="2014" name="Front. Microbiol.">
        <title>High frequency of phylogenetically diverse reductive dehalogenase-homologous genes in deep subseafloor sedimentary metagenomes.</title>
        <authorList>
            <person name="Kawai M."/>
            <person name="Futagami T."/>
            <person name="Toyoda A."/>
            <person name="Takaki Y."/>
            <person name="Nishi S."/>
            <person name="Hori S."/>
            <person name="Arai W."/>
            <person name="Tsubouchi T."/>
            <person name="Morono Y."/>
            <person name="Uchiyama I."/>
            <person name="Ito T."/>
            <person name="Fujiyama A."/>
            <person name="Inagaki F."/>
            <person name="Takami H."/>
        </authorList>
    </citation>
    <scope>NUCLEOTIDE SEQUENCE</scope>
    <source>
        <strain evidence="3">Expedition CK06-06</strain>
    </source>
</reference>
<dbReference type="InterPro" id="IPR013785">
    <property type="entry name" value="Aldolase_TIM"/>
</dbReference>
<dbReference type="PROSITE" id="PS00666">
    <property type="entry name" value="DHDPS_2"/>
    <property type="match status" value="1"/>
</dbReference>
<dbReference type="InterPro" id="IPR020625">
    <property type="entry name" value="Schiff_base-form_aldolases_AS"/>
</dbReference>
<feature type="non-terminal residue" evidence="3">
    <location>
        <position position="213"/>
    </location>
</feature>
<accession>X0VXI3</accession>
<gene>
    <name evidence="3" type="ORF">S01H1_42248</name>
</gene>
<dbReference type="InterPro" id="IPR002220">
    <property type="entry name" value="DapA-like"/>
</dbReference>
<dbReference type="PANTHER" id="PTHR12128">
    <property type="entry name" value="DIHYDRODIPICOLINATE SYNTHASE"/>
    <property type="match status" value="1"/>
</dbReference>
<dbReference type="PRINTS" id="PR00146">
    <property type="entry name" value="DHPICSNTHASE"/>
</dbReference>
<dbReference type="Gene3D" id="3.20.20.70">
    <property type="entry name" value="Aldolase class I"/>
    <property type="match status" value="1"/>
</dbReference>
<organism evidence="3">
    <name type="scientific">marine sediment metagenome</name>
    <dbReference type="NCBI Taxonomy" id="412755"/>
    <lineage>
        <taxon>unclassified sequences</taxon>
        <taxon>metagenomes</taxon>
        <taxon>ecological metagenomes</taxon>
    </lineage>
</organism>
<dbReference type="EMBL" id="BARS01026848">
    <property type="protein sequence ID" value="GAG05211.1"/>
    <property type="molecule type" value="Genomic_DNA"/>
</dbReference>
<dbReference type="GO" id="GO:0008840">
    <property type="term" value="F:4-hydroxy-tetrahydrodipicolinate synthase activity"/>
    <property type="evidence" value="ECO:0007669"/>
    <property type="project" value="TreeGrafter"/>
</dbReference>
<dbReference type="GO" id="GO:0044281">
    <property type="term" value="P:small molecule metabolic process"/>
    <property type="evidence" value="ECO:0007669"/>
    <property type="project" value="UniProtKB-ARBA"/>
</dbReference>
<comment type="caution">
    <text evidence="3">The sequence shown here is derived from an EMBL/GenBank/DDBJ whole genome shotgun (WGS) entry which is preliminary data.</text>
</comment>
<dbReference type="PANTHER" id="PTHR12128:SF66">
    <property type="entry name" value="4-HYDROXY-2-OXOGLUTARATE ALDOLASE, MITOCHONDRIAL"/>
    <property type="match status" value="1"/>
</dbReference>
<keyword evidence="2" id="KW-0704">Schiff base</keyword>
<protein>
    <recommendedName>
        <fullName evidence="4">Dihydrodipicolinate synthase</fullName>
    </recommendedName>
</protein>
<sequence>MSKQGLTREEVKPLLAGVINIQFTPFKSATEIDEEALRDNTRFMIEGGIVTGRGIQAIGGSNGEGFSLSDDEYRQLIDIVVDEAAGRVPICVGCVRPATEPVIELTRYAEEAGADAVMILAPHYYSNPSDDLVYKHFKAIADATNIGIMIYDNPGVTGKDLSVEALTRLAEIENIVALKETTRNMFKLREVAYRLGDRFTLNANTYRWMMPLD</sequence>
<keyword evidence="1" id="KW-0456">Lyase</keyword>
<dbReference type="SMART" id="SM01130">
    <property type="entry name" value="DHDPS"/>
    <property type="match status" value="1"/>
</dbReference>
<dbReference type="SUPFAM" id="SSF51569">
    <property type="entry name" value="Aldolase"/>
    <property type="match status" value="1"/>
</dbReference>